<keyword evidence="1" id="KW-0472">Membrane</keyword>
<dbReference type="InterPro" id="IPR045338">
    <property type="entry name" value="DUF6535"/>
</dbReference>
<proteinExistence type="predicted"/>
<name>A0A8H6XJ48_9AGAR</name>
<accession>A0A8H6XJ48</accession>
<feature type="domain" description="DUF6535" evidence="2">
    <location>
        <begin position="29"/>
        <end position="205"/>
    </location>
</feature>
<dbReference type="EMBL" id="JACAZI010000018">
    <property type="protein sequence ID" value="KAF7341285.1"/>
    <property type="molecule type" value="Genomic_DNA"/>
</dbReference>
<organism evidence="3 4">
    <name type="scientific">Mycena venus</name>
    <dbReference type="NCBI Taxonomy" id="2733690"/>
    <lineage>
        <taxon>Eukaryota</taxon>
        <taxon>Fungi</taxon>
        <taxon>Dikarya</taxon>
        <taxon>Basidiomycota</taxon>
        <taxon>Agaricomycotina</taxon>
        <taxon>Agaricomycetes</taxon>
        <taxon>Agaricomycetidae</taxon>
        <taxon>Agaricales</taxon>
        <taxon>Marasmiineae</taxon>
        <taxon>Mycenaceae</taxon>
        <taxon>Mycena</taxon>
    </lineage>
</organism>
<keyword evidence="1" id="KW-0812">Transmembrane</keyword>
<protein>
    <recommendedName>
        <fullName evidence="2">DUF6535 domain-containing protein</fullName>
    </recommendedName>
</protein>
<dbReference type="Proteomes" id="UP000620124">
    <property type="component" value="Unassembled WGS sequence"/>
</dbReference>
<evidence type="ECO:0000256" key="1">
    <source>
        <dbReference type="SAM" id="Phobius"/>
    </source>
</evidence>
<feature type="transmembrane region" description="Helical" evidence="1">
    <location>
        <begin position="53"/>
        <end position="70"/>
    </location>
</feature>
<sequence length="940" mass="105910">MDVEQKGNGATQEKRAADPGDEAAAAKLWAVYISEAEKYDKGLVESWKSDMQGMLIFAGLFSASLTAFLIESYKTLNVDSGDATVQLLARISHQLEGSADGSTLPIPSPLSFTPTTASVVCNALWFISLGLSLSCALIATLLDQWARDFLHRSEIRSAPFIRARIFSYLYYGLKRFHMHTVVEIIPLLLHASLFLFFSGLVAFLIPISRIMTIIAALILLIVIVTYSVLTLLPLQYFDCPYRTPLSGGVWRLFRSYKWIWAQSTSKLTLSDETMVETMTHRAVEDSTERTIRDGRALVWTVKSLADDSELEPFVEGIPDVLWGLSGYPVPVFRGSVGPQYGQRYSYTDHIRELVNNPDVRLCDRIESHLRSCDTGLLSAETRKRRLIASYKALWAIATLFHPKQFPTQPPLNFSQWKRFFKMEEDSDVLHYSVSAQALMQWNCANALETRSLELLDYLVKCRIDLEQGHEPDKRPIISILKEFLLNGDYHAERVVQSNLTIQSILEIESLINNIRYNTRLHYLTRAARLDSEPYQWRENHDLVSLPSFKFSKQEQPLGYTLDDIVEEQIQKLNTRNCVWIDTIIRDLYCSYTPDGPTVIPAGMIQYLNERTEIDQSFWFDCAARLLSNFPTTLSMFSSGFYVTEDQLLSALWRLTSSSHHPGFDRSAIYSSVLEEVANLGVSAISISVTALVKNKLYDSLAWGATDENWLSRFNHPLLPAETAVAAQPGLVVVDQDNIIINPAQQIMWNRINEGMVALLAEFIELCSLEPFPYKAVETLQHIGRYTPPTSVHDVHQNRLAQGIGKLCESPRGAEVLLTVASLYILTPYAEEGEYFMPSQEAGLKPWLTSSHARSTIKATFSAYAETLSTDTLSDSESASLLLRLRQFIERLDSLHPADEPVPSMPGSFALYFLQNNADTVPDIEEDENEDSSGSLEVNEG</sequence>
<dbReference type="Pfam" id="PF20153">
    <property type="entry name" value="DUF6535"/>
    <property type="match status" value="1"/>
</dbReference>
<dbReference type="AlphaFoldDB" id="A0A8H6XJ48"/>
<feature type="transmembrane region" description="Helical" evidence="1">
    <location>
        <begin position="123"/>
        <end position="142"/>
    </location>
</feature>
<evidence type="ECO:0000313" key="4">
    <source>
        <dbReference type="Proteomes" id="UP000620124"/>
    </source>
</evidence>
<keyword evidence="4" id="KW-1185">Reference proteome</keyword>
<comment type="caution">
    <text evidence="3">The sequence shown here is derived from an EMBL/GenBank/DDBJ whole genome shotgun (WGS) entry which is preliminary data.</text>
</comment>
<reference evidence="3" key="1">
    <citation type="submission" date="2020-05" db="EMBL/GenBank/DDBJ databases">
        <title>Mycena genomes resolve the evolution of fungal bioluminescence.</title>
        <authorList>
            <person name="Tsai I.J."/>
        </authorList>
    </citation>
    <scope>NUCLEOTIDE SEQUENCE</scope>
    <source>
        <strain evidence="3">CCC161011</strain>
    </source>
</reference>
<evidence type="ECO:0000313" key="3">
    <source>
        <dbReference type="EMBL" id="KAF7341285.1"/>
    </source>
</evidence>
<dbReference type="OrthoDB" id="3235960at2759"/>
<feature type="transmembrane region" description="Helical" evidence="1">
    <location>
        <begin position="212"/>
        <end position="234"/>
    </location>
</feature>
<gene>
    <name evidence="3" type="ORF">MVEN_01864600</name>
</gene>
<keyword evidence="1" id="KW-1133">Transmembrane helix</keyword>
<evidence type="ECO:0000259" key="2">
    <source>
        <dbReference type="Pfam" id="PF20153"/>
    </source>
</evidence>
<feature type="transmembrane region" description="Helical" evidence="1">
    <location>
        <begin position="184"/>
        <end position="205"/>
    </location>
</feature>